<feature type="transmembrane region" description="Helical" evidence="1">
    <location>
        <begin position="6"/>
        <end position="26"/>
    </location>
</feature>
<evidence type="ECO:0000313" key="3">
    <source>
        <dbReference type="EMBL" id="KAA9135178.1"/>
    </source>
</evidence>
<dbReference type="InterPro" id="IPR057446">
    <property type="entry name" value="PH_bac"/>
</dbReference>
<dbReference type="Pfam" id="PF25362">
    <property type="entry name" value="bPH_11"/>
    <property type="match status" value="1"/>
</dbReference>
<keyword evidence="1" id="KW-0472">Membrane</keyword>
<reference evidence="4" key="1">
    <citation type="submission" date="2019-09" db="EMBL/GenBank/DDBJ databases">
        <title>Mumia zhuanghuii sp. nov. isolated from the intestinal contents of plateau pika (Ochotona curzoniae) in the Qinghai-Tibet plateau of China.</title>
        <authorList>
            <person name="Tian Z."/>
        </authorList>
    </citation>
    <scope>NUCLEOTIDE SEQUENCE [LARGE SCALE GENOMIC DNA]</scope>
    <source>
        <strain evidence="4">L-033</strain>
    </source>
</reference>
<organism evidence="3 4">
    <name type="scientific">Microbacterium caowuchunii</name>
    <dbReference type="NCBI Taxonomy" id="2614638"/>
    <lineage>
        <taxon>Bacteria</taxon>
        <taxon>Bacillati</taxon>
        <taxon>Actinomycetota</taxon>
        <taxon>Actinomycetes</taxon>
        <taxon>Micrococcales</taxon>
        <taxon>Microbacteriaceae</taxon>
        <taxon>Microbacterium</taxon>
    </lineage>
</organism>
<evidence type="ECO:0000313" key="4">
    <source>
        <dbReference type="Proteomes" id="UP000326838"/>
    </source>
</evidence>
<dbReference type="AlphaFoldDB" id="A0A5N0TL67"/>
<evidence type="ECO:0000259" key="2">
    <source>
        <dbReference type="Pfam" id="PF25362"/>
    </source>
</evidence>
<feature type="domain" description="PH" evidence="2">
    <location>
        <begin position="42"/>
        <end position="151"/>
    </location>
</feature>
<proteinExistence type="predicted"/>
<keyword evidence="4" id="KW-1185">Reference proteome</keyword>
<name>A0A5N0TL67_9MICO</name>
<evidence type="ECO:0000256" key="1">
    <source>
        <dbReference type="SAM" id="Phobius"/>
    </source>
</evidence>
<dbReference type="Proteomes" id="UP000326838">
    <property type="component" value="Unassembled WGS sequence"/>
</dbReference>
<keyword evidence="1" id="KW-1133">Transmembrane helix</keyword>
<keyword evidence="1" id="KW-0812">Transmembrane</keyword>
<comment type="caution">
    <text evidence="3">The sequence shown here is derived from an EMBL/GenBank/DDBJ whole genome shotgun (WGS) entry which is preliminary data.</text>
</comment>
<protein>
    <recommendedName>
        <fullName evidence="2">PH domain-containing protein</fullName>
    </recommendedName>
</protein>
<dbReference type="EMBL" id="VYUY01000006">
    <property type="protein sequence ID" value="KAA9135178.1"/>
    <property type="molecule type" value="Genomic_DNA"/>
</dbReference>
<dbReference type="RefSeq" id="WP_150892533.1">
    <property type="nucleotide sequence ID" value="NZ_VYUY01000006.1"/>
</dbReference>
<gene>
    <name evidence="3" type="ORF">F6B40_05775</name>
</gene>
<accession>A0A5N0TL67</accession>
<sequence length="170" mass="18230">MSQEGALLVVVAVAILLIGLMGLGWWRRSRRDSALAAPFGSVPADAAVRGTYPGLYVATTVNGEPLERLAVRGLGFRAKAQLTVTDAGTELALTGQEPIFLRRERIIAAEQATVTIDRVVERDGLLRLTWLLEDGTRADSYFRPQTTTARTVAAAIDSTLTPHTPTGTDA</sequence>